<dbReference type="Proteomes" id="UP001186974">
    <property type="component" value="Unassembled WGS sequence"/>
</dbReference>
<organism evidence="1 2">
    <name type="scientific">Coniosporium uncinatum</name>
    <dbReference type="NCBI Taxonomy" id="93489"/>
    <lineage>
        <taxon>Eukaryota</taxon>
        <taxon>Fungi</taxon>
        <taxon>Dikarya</taxon>
        <taxon>Ascomycota</taxon>
        <taxon>Pezizomycotina</taxon>
        <taxon>Dothideomycetes</taxon>
        <taxon>Dothideomycetes incertae sedis</taxon>
        <taxon>Coniosporium</taxon>
    </lineage>
</organism>
<accession>A0ACC3DJZ2</accession>
<feature type="non-terminal residue" evidence="1">
    <location>
        <position position="1"/>
    </location>
</feature>
<name>A0ACC3DJZ2_9PEZI</name>
<dbReference type="EMBL" id="JAWDJW010003530">
    <property type="protein sequence ID" value="KAK3076811.1"/>
    <property type="molecule type" value="Genomic_DNA"/>
</dbReference>
<keyword evidence="2" id="KW-1185">Reference proteome</keyword>
<evidence type="ECO:0000313" key="2">
    <source>
        <dbReference type="Proteomes" id="UP001186974"/>
    </source>
</evidence>
<protein>
    <submittedName>
        <fullName evidence="1">Uncharacterized protein</fullName>
    </submittedName>
</protein>
<evidence type="ECO:0000313" key="1">
    <source>
        <dbReference type="EMBL" id="KAK3076811.1"/>
    </source>
</evidence>
<gene>
    <name evidence="1" type="ORF">LTS18_011991</name>
</gene>
<sequence>QKMPSAASEMYAKNAKTPIKKKFSHIRNKLRKRMRTGEVEEDEETRSARLPKERKGLQEAAEYRLCAAVWDRNLNHDAWGNSIQLRGTTGNGQGSADYDWSIFILPRYKDDRSKNCWSISIDANRQVLGPVRQLPQQHIAGCRSRRNMRPH</sequence>
<reference evidence="1" key="1">
    <citation type="submission" date="2024-09" db="EMBL/GenBank/DDBJ databases">
        <title>Black Yeasts Isolated from many extreme environments.</title>
        <authorList>
            <person name="Coleine C."/>
            <person name="Stajich J.E."/>
            <person name="Selbmann L."/>
        </authorList>
    </citation>
    <scope>NUCLEOTIDE SEQUENCE</scope>
    <source>
        <strain evidence="1">CCFEE 5737</strain>
    </source>
</reference>
<proteinExistence type="predicted"/>
<comment type="caution">
    <text evidence="1">The sequence shown here is derived from an EMBL/GenBank/DDBJ whole genome shotgun (WGS) entry which is preliminary data.</text>
</comment>